<organism evidence="1 2">
    <name type="scientific">Phyllobacterium bourgognense</name>
    <dbReference type="NCBI Taxonomy" id="314236"/>
    <lineage>
        <taxon>Bacteria</taxon>
        <taxon>Pseudomonadati</taxon>
        <taxon>Pseudomonadota</taxon>
        <taxon>Alphaproteobacteria</taxon>
        <taxon>Hyphomicrobiales</taxon>
        <taxon>Phyllobacteriaceae</taxon>
        <taxon>Phyllobacterium</taxon>
    </lineage>
</organism>
<keyword evidence="2" id="KW-1185">Reference proteome</keyword>
<evidence type="ECO:0000313" key="2">
    <source>
        <dbReference type="Proteomes" id="UP000253324"/>
    </source>
</evidence>
<dbReference type="Proteomes" id="UP000253324">
    <property type="component" value="Unassembled WGS sequence"/>
</dbReference>
<dbReference type="EMBL" id="QPJM01000002">
    <property type="protein sequence ID" value="RCW86111.1"/>
    <property type="molecule type" value="Genomic_DNA"/>
</dbReference>
<gene>
    <name evidence="1" type="ORF">C7476_10289</name>
</gene>
<proteinExistence type="predicted"/>
<accession>A0A368Z111</accession>
<name>A0A368Z111_9HYPH</name>
<sequence length="35" mass="3677">MSIFEHYLVIGLALRRAVGVAFGSGEIGRIQAGMG</sequence>
<comment type="caution">
    <text evidence="1">The sequence shown here is derived from an EMBL/GenBank/DDBJ whole genome shotgun (WGS) entry which is preliminary data.</text>
</comment>
<evidence type="ECO:0000313" key="1">
    <source>
        <dbReference type="EMBL" id="RCW86111.1"/>
    </source>
</evidence>
<reference evidence="1 2" key="1">
    <citation type="submission" date="2018-07" db="EMBL/GenBank/DDBJ databases">
        <title>Genomic Encyclopedia of Type Strains, Phase III (KMG-III): the genomes of soil and plant-associated and newly described type strains.</title>
        <authorList>
            <person name="Whitman W."/>
        </authorList>
    </citation>
    <scope>NUCLEOTIDE SEQUENCE [LARGE SCALE GENOMIC DNA]</scope>
    <source>
        <strain evidence="1 2">31-25a</strain>
    </source>
</reference>
<protein>
    <submittedName>
        <fullName evidence="1">Uncharacterized protein</fullName>
    </submittedName>
</protein>
<dbReference type="AlphaFoldDB" id="A0A368Z111"/>